<organism evidence="1 2">
    <name type="scientific">Bacillus luti</name>
    <dbReference type="NCBI Taxonomy" id="2026191"/>
    <lineage>
        <taxon>Bacteria</taxon>
        <taxon>Bacillati</taxon>
        <taxon>Bacillota</taxon>
        <taxon>Bacilli</taxon>
        <taxon>Bacillales</taxon>
        <taxon>Bacillaceae</taxon>
        <taxon>Bacillus</taxon>
        <taxon>Bacillus cereus group</taxon>
    </lineage>
</organism>
<dbReference type="EMBL" id="WBPG01000031">
    <property type="protein sequence ID" value="KAB2439686.1"/>
    <property type="molecule type" value="Genomic_DNA"/>
</dbReference>
<protein>
    <submittedName>
        <fullName evidence="1">Uncharacterized protein</fullName>
    </submittedName>
</protein>
<comment type="caution">
    <text evidence="1">The sequence shown here is derived from an EMBL/GenBank/DDBJ whole genome shotgun (WGS) entry which is preliminary data.</text>
</comment>
<evidence type="ECO:0000313" key="1">
    <source>
        <dbReference type="EMBL" id="KAB2439686.1"/>
    </source>
</evidence>
<dbReference type="AlphaFoldDB" id="A0A7V7S2H2"/>
<gene>
    <name evidence="1" type="ORF">F8163_27000</name>
</gene>
<dbReference type="Proteomes" id="UP000470409">
    <property type="component" value="Unassembled WGS sequence"/>
</dbReference>
<reference evidence="1 2" key="1">
    <citation type="submission" date="2019-10" db="EMBL/GenBank/DDBJ databases">
        <title>Bacillus from the desert of Cuatro Cinegas, Coahuila.</title>
        <authorList>
            <person name="Olmedo-Alvarez G."/>
            <person name="Saldana S."/>
            <person name="Barcelo D."/>
        </authorList>
    </citation>
    <scope>NUCLEOTIDE SEQUENCE [LARGE SCALE GENOMIC DNA]</scope>
    <source>
        <strain evidence="1 2">CH155b_5T</strain>
    </source>
</reference>
<accession>A0A7V7S2H2</accession>
<dbReference type="RefSeq" id="WP_150159332.1">
    <property type="nucleotide sequence ID" value="NZ_WBPG01000031.1"/>
</dbReference>
<name>A0A7V7S2H2_9BACI</name>
<proteinExistence type="predicted"/>
<sequence length="150" mass="17374">MFKKSSNNEQAIVITASGTYDVFLFPNIVDNRFHLITENFHNMGYNHFELYVDTENHLLHIYDDIGWGAKGTSVINIIDQYLIDKICTCLHLSNPEEAKVIIYFPESHTQGVGIATYGYHAREDEYGFGHPFDETSTYEPFINMAKHRKY</sequence>
<evidence type="ECO:0000313" key="2">
    <source>
        <dbReference type="Proteomes" id="UP000470409"/>
    </source>
</evidence>